<reference evidence="3 4" key="1">
    <citation type="submission" date="2016-02" db="EMBL/GenBank/DDBJ databases">
        <title>Comparative genomic and transcriptomic foundation for Pichia pastoris.</title>
        <authorList>
            <person name="Love K.R."/>
            <person name="Shah K.A."/>
            <person name="Whittaker C.A."/>
            <person name="Wu J."/>
            <person name="Bartlett M.C."/>
            <person name="Ma D."/>
            <person name="Leeson R.L."/>
            <person name="Priest M."/>
            <person name="Young S.K."/>
            <person name="Love J.C."/>
        </authorList>
    </citation>
    <scope>NUCLEOTIDE SEQUENCE [LARGE SCALE GENOMIC DNA]</scope>
    <source>
        <strain evidence="3 4">ATCC 28485</strain>
    </source>
</reference>
<dbReference type="GO" id="GO:0006891">
    <property type="term" value="P:intra-Golgi vesicle-mediated transport"/>
    <property type="evidence" value="ECO:0007669"/>
    <property type="project" value="InterPro"/>
</dbReference>
<proteinExistence type="predicted"/>
<protein>
    <submittedName>
        <fullName evidence="3">BA75_04596T0</fullName>
    </submittedName>
</protein>
<dbReference type="InterPro" id="IPR055420">
    <property type="entry name" value="IgD3_Trs65"/>
</dbReference>
<gene>
    <name evidence="3" type="ORF">ATY40_BA7504596</name>
</gene>
<dbReference type="Proteomes" id="UP000094565">
    <property type="component" value="Chromosome 4"/>
</dbReference>
<evidence type="ECO:0000256" key="1">
    <source>
        <dbReference type="SAM" id="MobiDB-lite"/>
    </source>
</evidence>
<evidence type="ECO:0000313" key="3">
    <source>
        <dbReference type="EMBL" id="ANZ77904.1"/>
    </source>
</evidence>
<keyword evidence="4" id="KW-1185">Reference proteome</keyword>
<dbReference type="InterPro" id="IPR024662">
    <property type="entry name" value="Trs65"/>
</dbReference>
<dbReference type="OrthoDB" id="5345392at2759"/>
<dbReference type="PANTHER" id="PTHR28159:SF1">
    <property type="entry name" value="TRAFFICKING PROTEIN PARTICLE COMPLEX II-SPECIFIC SUBUNIT 65"/>
    <property type="match status" value="1"/>
</dbReference>
<feature type="compositionally biased region" description="Polar residues" evidence="1">
    <location>
        <begin position="377"/>
        <end position="391"/>
    </location>
</feature>
<organism evidence="3 4">
    <name type="scientific">Komagataella pastoris</name>
    <name type="common">Yeast</name>
    <name type="synonym">Pichia pastoris</name>
    <dbReference type="NCBI Taxonomy" id="4922"/>
    <lineage>
        <taxon>Eukaryota</taxon>
        <taxon>Fungi</taxon>
        <taxon>Dikarya</taxon>
        <taxon>Ascomycota</taxon>
        <taxon>Saccharomycotina</taxon>
        <taxon>Pichiomycetes</taxon>
        <taxon>Pichiales</taxon>
        <taxon>Pichiaceae</taxon>
        <taxon>Komagataella</taxon>
    </lineage>
</organism>
<dbReference type="AlphaFoldDB" id="A0A1B2JIN0"/>
<dbReference type="PANTHER" id="PTHR28159">
    <property type="entry name" value="TRAFFICKING PROTEIN PARTICLE COMPLEX II-SPECIFIC SUBUNIT 65"/>
    <property type="match status" value="1"/>
</dbReference>
<dbReference type="GO" id="GO:0005802">
    <property type="term" value="C:trans-Golgi network"/>
    <property type="evidence" value="ECO:0007669"/>
    <property type="project" value="TreeGrafter"/>
</dbReference>
<evidence type="ECO:0000313" key="4">
    <source>
        <dbReference type="Proteomes" id="UP000094565"/>
    </source>
</evidence>
<dbReference type="Pfam" id="PF12735">
    <property type="entry name" value="IgD3_Trs65"/>
    <property type="match status" value="1"/>
</dbReference>
<dbReference type="EMBL" id="CP014587">
    <property type="protein sequence ID" value="ANZ77904.1"/>
    <property type="molecule type" value="Genomic_DNA"/>
</dbReference>
<accession>A0A1B2JIN0</accession>
<dbReference type="GO" id="GO:1990071">
    <property type="term" value="C:TRAPPII protein complex"/>
    <property type="evidence" value="ECO:0007669"/>
    <property type="project" value="InterPro"/>
</dbReference>
<feature type="region of interest" description="Disordered" evidence="1">
    <location>
        <begin position="373"/>
        <end position="392"/>
    </location>
</feature>
<feature type="domain" description="Trafficking protein particle complex II-specific subunit 65 IgD3" evidence="2">
    <location>
        <begin position="413"/>
        <end position="563"/>
    </location>
</feature>
<evidence type="ECO:0000259" key="2">
    <source>
        <dbReference type="Pfam" id="PF12735"/>
    </source>
</evidence>
<name>A0A1B2JIN0_PICPA</name>
<sequence length="564" mass="62479">MDLRLHIPLGDLESRENEPGFYDLLTQTENKTFAFFSDTLKTYIILKSSVVSQEEFQDMVQQYSSIDLKITLSASNGNDDIDPDVIASSRLDTTNIVKQSTLEDGTHYIIWQYSTNIKYPQRKMINPSASIFVRLNIKSSVPSRLQNGDTAQNQVEEVLISSSNLLAGINSGITTLTLSDPIISEDMIEDGTRGLNLDKNLPSIDSATSNSLDESNFIRSSSSETVDHSNKSLLLQTEYSIPLLSLLSMRLKSKKLISSNNSILSTLEIRSPKFTTDKKIVLEVSNVNLVLSNGDVEPVQHDRFPLQLEPGSILKSLYRLTNNDSKSIKLVSIQVLAKMKEKVKEDLYQDISTAINTNWDTHIDFAVPGTVPRPSTPAKSYSSPTKPTTPQFLGRKQDLKLSLRNTSVANLKQKPKLPAFAGLSISFSSPSKVAVGSVFKWKVQAINKGNASMNLTLIIQPPSDLIFEKKMPDPPSINNRTELPIFSSGTLFKSYQSLKPTSHGIIALKNDINIGPLEHGALYECEIDLLAFEKGIHTLKGLKLVDRINNQIVECGRLPVLIVN</sequence>